<keyword evidence="3" id="KW-0378">Hydrolase</keyword>
<keyword evidence="3" id="KW-0540">Nuclease</keyword>
<dbReference type="GO" id="GO:0004519">
    <property type="term" value="F:endonuclease activity"/>
    <property type="evidence" value="ECO:0007669"/>
    <property type="project" value="UniProtKB-KW"/>
</dbReference>
<gene>
    <name evidence="3" type="ORF">HJG40_04935</name>
</gene>
<feature type="domain" description="TnsA endonuclease C-terminal" evidence="1">
    <location>
        <begin position="172"/>
        <end position="253"/>
    </location>
</feature>
<dbReference type="EMBL" id="JABELD010000033">
    <property type="protein sequence ID" value="MBU2738146.1"/>
    <property type="molecule type" value="Genomic_DNA"/>
</dbReference>
<keyword evidence="4" id="KW-1185">Reference proteome</keyword>
<protein>
    <submittedName>
        <fullName evidence="3">Heteromeric transposase endonuclease subunit TnsA</fullName>
    </submittedName>
</protein>
<dbReference type="InterPro" id="IPR036388">
    <property type="entry name" value="WH-like_DNA-bd_sf"/>
</dbReference>
<dbReference type="InterPro" id="IPR014832">
    <property type="entry name" value="TnsA_C"/>
</dbReference>
<evidence type="ECO:0000259" key="2">
    <source>
        <dbReference type="Pfam" id="PF08722"/>
    </source>
</evidence>
<reference evidence="3 4" key="1">
    <citation type="journal article" date="2021" name="ISME J.">
        <title>Genomic evolution of the class Acidithiobacillia: deep-branching Proteobacteria living in extreme acidic conditions.</title>
        <authorList>
            <person name="Moya-Beltran A."/>
            <person name="Beard S."/>
            <person name="Rojas-Villalobos C."/>
            <person name="Issotta F."/>
            <person name="Gallardo Y."/>
            <person name="Ulloa R."/>
            <person name="Giaveno A."/>
            <person name="Degli Esposti M."/>
            <person name="Johnson D.B."/>
            <person name="Quatrini R."/>
        </authorList>
    </citation>
    <scope>NUCLEOTIDE SEQUENCE [LARGE SCALE GENOMIC DNA]</scope>
    <source>
        <strain evidence="3 4">ATCC 19703</strain>
    </source>
</reference>
<dbReference type="SUPFAM" id="SSF52980">
    <property type="entry name" value="Restriction endonuclease-like"/>
    <property type="match status" value="1"/>
</dbReference>
<sequence length="279" mass="32153">MARRRYVIDEPRIALLEKDGRGKGVGAAYKPWLTVQDVPSMGRSTRLRGIHTGRTHHLLSDIERSLFYLLDWEDSVTDIREQFPLDRSLTAQIAESCGIPHPRFPGVSTAMVMTTDFLVDVWKDGRQIQMAYAVKSGKDLDHSRTIDKLEIERIYWENKGVGWCIVTPSVLPSQLIRNIEWIHSFYQLNDLFETHSGLYQDSARRMLAQIGKSPWMLLHQFCEDMDTRFGLRSGDNLMLFRHLLACKAILCDMNTLKLNDQLTMGNFRLALSEHQETQA</sequence>
<dbReference type="InterPro" id="IPR014833">
    <property type="entry name" value="TnsA_N"/>
</dbReference>
<dbReference type="InterPro" id="IPR011335">
    <property type="entry name" value="Restrct_endonuc-II-like"/>
</dbReference>
<dbReference type="RefSeq" id="WP_215863150.1">
    <property type="nucleotide sequence ID" value="NZ_JABELD010000033.1"/>
</dbReference>
<dbReference type="Pfam" id="PF08721">
    <property type="entry name" value="Tn7_Tnp_TnsA_C"/>
    <property type="match status" value="1"/>
</dbReference>
<proteinExistence type="predicted"/>
<feature type="domain" description="TnsA endonuclease N-terminal" evidence="2">
    <location>
        <begin position="74"/>
        <end position="167"/>
    </location>
</feature>
<dbReference type="InterPro" id="IPR011856">
    <property type="entry name" value="tRNA_endonuc-like_dom_sf"/>
</dbReference>
<evidence type="ECO:0000313" key="3">
    <source>
        <dbReference type="EMBL" id="MBU2738146.1"/>
    </source>
</evidence>
<evidence type="ECO:0000313" key="4">
    <source>
        <dbReference type="Proteomes" id="UP001197028"/>
    </source>
</evidence>
<accession>A0ABS5ZNB5</accession>
<dbReference type="Proteomes" id="UP001197028">
    <property type="component" value="Unassembled WGS sequence"/>
</dbReference>
<dbReference type="Gene3D" id="3.40.1350.10">
    <property type="match status" value="1"/>
</dbReference>
<evidence type="ECO:0000259" key="1">
    <source>
        <dbReference type="Pfam" id="PF08721"/>
    </source>
</evidence>
<keyword evidence="3" id="KW-0255">Endonuclease</keyword>
<dbReference type="Gene3D" id="1.10.10.10">
    <property type="entry name" value="Winged helix-like DNA-binding domain superfamily/Winged helix DNA-binding domain"/>
    <property type="match status" value="1"/>
</dbReference>
<dbReference type="Pfam" id="PF08722">
    <property type="entry name" value="Tn7_TnsA-like_N"/>
    <property type="match status" value="1"/>
</dbReference>
<organism evidence="3 4">
    <name type="scientific">Acidithiobacillus concretivorus</name>
    <dbReference type="NCBI Taxonomy" id="3063952"/>
    <lineage>
        <taxon>Bacteria</taxon>
        <taxon>Pseudomonadati</taxon>
        <taxon>Pseudomonadota</taxon>
        <taxon>Acidithiobacillia</taxon>
        <taxon>Acidithiobacillales</taxon>
        <taxon>Acidithiobacillaceae</taxon>
        <taxon>Acidithiobacillus</taxon>
    </lineage>
</organism>
<comment type="caution">
    <text evidence="3">The sequence shown here is derived from an EMBL/GenBank/DDBJ whole genome shotgun (WGS) entry which is preliminary data.</text>
</comment>
<name>A0ABS5ZNB5_9PROT</name>
<dbReference type="CDD" id="cd22362">
    <property type="entry name" value="TnsA_endonuclease-like"/>
    <property type="match status" value="1"/>
</dbReference>